<dbReference type="PANTHER" id="PTHR45453:SF1">
    <property type="entry name" value="PHOSPHATE REGULON SENSOR PROTEIN PHOR"/>
    <property type="match status" value="1"/>
</dbReference>
<dbReference type="SUPFAM" id="SSF47384">
    <property type="entry name" value="Homodimeric domain of signal transducing histidine kinase"/>
    <property type="match status" value="1"/>
</dbReference>
<evidence type="ECO:0000256" key="2">
    <source>
        <dbReference type="ARBA" id="ARBA00004651"/>
    </source>
</evidence>
<dbReference type="Proteomes" id="UP001168694">
    <property type="component" value="Unassembled WGS sequence"/>
</dbReference>
<keyword evidence="7" id="KW-0547">Nucleotide-binding</keyword>
<gene>
    <name evidence="16" type="ORF">QYF49_04720</name>
</gene>
<evidence type="ECO:0000256" key="1">
    <source>
        <dbReference type="ARBA" id="ARBA00000085"/>
    </source>
</evidence>
<dbReference type="InterPro" id="IPR036890">
    <property type="entry name" value="HATPase_C_sf"/>
</dbReference>
<proteinExistence type="predicted"/>
<dbReference type="Gene3D" id="1.10.287.130">
    <property type="match status" value="1"/>
</dbReference>
<dbReference type="CDD" id="cd00082">
    <property type="entry name" value="HisKA"/>
    <property type="match status" value="1"/>
</dbReference>
<dbReference type="EC" id="2.7.13.3" evidence="3"/>
<protein>
    <recommendedName>
        <fullName evidence="3">histidine kinase</fullName>
        <ecNumber evidence="3">2.7.13.3</ecNumber>
    </recommendedName>
</protein>
<accession>A0ABT8E343</accession>
<feature type="coiled-coil region" evidence="12">
    <location>
        <begin position="115"/>
        <end position="145"/>
    </location>
</feature>
<dbReference type="CDD" id="cd00075">
    <property type="entry name" value="HATPase"/>
    <property type="match status" value="1"/>
</dbReference>
<keyword evidence="10" id="KW-0902">Two-component regulatory system</keyword>
<feature type="domain" description="Histidine kinase" evidence="14">
    <location>
        <begin position="145"/>
        <end position="359"/>
    </location>
</feature>
<evidence type="ECO:0000259" key="14">
    <source>
        <dbReference type="PROSITE" id="PS50109"/>
    </source>
</evidence>
<dbReference type="Pfam" id="PF00672">
    <property type="entry name" value="HAMP"/>
    <property type="match status" value="1"/>
</dbReference>
<comment type="caution">
    <text evidence="16">The sequence shown here is derived from an EMBL/GenBank/DDBJ whole genome shotgun (WGS) entry which is preliminary data.</text>
</comment>
<keyword evidence="9 16" id="KW-0067">ATP-binding</keyword>
<keyword evidence="12" id="KW-0175">Coiled coil</keyword>
<comment type="catalytic activity">
    <reaction evidence="1">
        <text>ATP + protein L-histidine = ADP + protein N-phospho-L-histidine.</text>
        <dbReference type="EC" id="2.7.13.3"/>
    </reaction>
</comment>
<dbReference type="SMART" id="SM00304">
    <property type="entry name" value="HAMP"/>
    <property type="match status" value="1"/>
</dbReference>
<dbReference type="PRINTS" id="PR00344">
    <property type="entry name" value="BCTRLSENSOR"/>
</dbReference>
<evidence type="ECO:0000256" key="11">
    <source>
        <dbReference type="ARBA" id="ARBA00023136"/>
    </source>
</evidence>
<dbReference type="PROSITE" id="PS50885">
    <property type="entry name" value="HAMP"/>
    <property type="match status" value="1"/>
</dbReference>
<dbReference type="InterPro" id="IPR004358">
    <property type="entry name" value="Sig_transdc_His_kin-like_C"/>
</dbReference>
<evidence type="ECO:0000259" key="15">
    <source>
        <dbReference type="PROSITE" id="PS50885"/>
    </source>
</evidence>
<feature type="domain" description="HAMP" evidence="15">
    <location>
        <begin position="85"/>
        <end position="137"/>
    </location>
</feature>
<keyword evidence="5" id="KW-0597">Phosphoprotein</keyword>
<dbReference type="Gene3D" id="6.10.340.10">
    <property type="match status" value="1"/>
</dbReference>
<name>A0ABT8E343_9BACL</name>
<dbReference type="InterPro" id="IPR003594">
    <property type="entry name" value="HATPase_dom"/>
</dbReference>
<dbReference type="InterPro" id="IPR003661">
    <property type="entry name" value="HisK_dim/P_dom"/>
</dbReference>
<evidence type="ECO:0000313" key="16">
    <source>
        <dbReference type="EMBL" id="MDN4072333.1"/>
    </source>
</evidence>
<dbReference type="Gene3D" id="3.30.565.10">
    <property type="entry name" value="Histidine kinase-like ATPase, C-terminal domain"/>
    <property type="match status" value="1"/>
</dbReference>
<keyword evidence="11 13" id="KW-0472">Membrane</keyword>
<dbReference type="InterPro" id="IPR036097">
    <property type="entry name" value="HisK_dim/P_sf"/>
</dbReference>
<dbReference type="InterPro" id="IPR050351">
    <property type="entry name" value="BphY/WalK/GraS-like"/>
</dbReference>
<keyword evidence="4" id="KW-1003">Cell membrane</keyword>
<dbReference type="SUPFAM" id="SSF55874">
    <property type="entry name" value="ATPase domain of HSP90 chaperone/DNA topoisomerase II/histidine kinase"/>
    <property type="match status" value="1"/>
</dbReference>
<keyword evidence="6" id="KW-0808">Transferase</keyword>
<keyword evidence="8" id="KW-0418">Kinase</keyword>
<evidence type="ECO:0000256" key="10">
    <source>
        <dbReference type="ARBA" id="ARBA00023012"/>
    </source>
</evidence>
<evidence type="ECO:0000256" key="12">
    <source>
        <dbReference type="SAM" id="Coils"/>
    </source>
</evidence>
<dbReference type="GO" id="GO:0005524">
    <property type="term" value="F:ATP binding"/>
    <property type="evidence" value="ECO:0007669"/>
    <property type="project" value="UniProtKB-KW"/>
</dbReference>
<dbReference type="SMART" id="SM00388">
    <property type="entry name" value="HisKA"/>
    <property type="match status" value="1"/>
</dbReference>
<keyword evidence="17" id="KW-1185">Reference proteome</keyword>
<dbReference type="SUPFAM" id="SSF158472">
    <property type="entry name" value="HAMP domain-like"/>
    <property type="match status" value="1"/>
</dbReference>
<evidence type="ECO:0000256" key="5">
    <source>
        <dbReference type="ARBA" id="ARBA00022553"/>
    </source>
</evidence>
<evidence type="ECO:0000256" key="3">
    <source>
        <dbReference type="ARBA" id="ARBA00012438"/>
    </source>
</evidence>
<evidence type="ECO:0000313" key="17">
    <source>
        <dbReference type="Proteomes" id="UP001168694"/>
    </source>
</evidence>
<evidence type="ECO:0000256" key="13">
    <source>
        <dbReference type="SAM" id="Phobius"/>
    </source>
</evidence>
<feature type="transmembrane region" description="Helical" evidence="13">
    <location>
        <begin position="60"/>
        <end position="84"/>
    </location>
</feature>
<organism evidence="16 17">
    <name type="scientific">Fictibacillus terranigra</name>
    <dbReference type="NCBI Taxonomy" id="3058424"/>
    <lineage>
        <taxon>Bacteria</taxon>
        <taxon>Bacillati</taxon>
        <taxon>Bacillota</taxon>
        <taxon>Bacilli</taxon>
        <taxon>Bacillales</taxon>
        <taxon>Fictibacillaceae</taxon>
        <taxon>Fictibacillus</taxon>
    </lineage>
</organism>
<evidence type="ECO:0000256" key="9">
    <source>
        <dbReference type="ARBA" id="ARBA00022840"/>
    </source>
</evidence>
<dbReference type="RefSeq" id="WP_290398453.1">
    <property type="nucleotide sequence ID" value="NZ_JAUHLN010000001.1"/>
</dbReference>
<evidence type="ECO:0000256" key="4">
    <source>
        <dbReference type="ARBA" id="ARBA00022475"/>
    </source>
</evidence>
<sequence length="359" mass="40509">MKIKGLHARLTIVFILAATSILLISSLIVMLEVHHHFKMFQIDAPEFRAMTPLTIHFERAVIGSIFWTSLGVFVLVCVLSYIVANRLSRPLIQMRMAAEKMAKGDLDVRVNTQGNDELNELGQSLNELAALLKNQEAVRKNMTSDIAHELRTPLATLKSHLEAIEDGIFEATPDRMHSFREEIERLILLVQDLEQLTTFEAPDFILEKKQEELDLVILQSISTLKQSFDQKGVDVKYSDSVRINLWLDKKRMVQLFINLLTNALKFTPSGGNVIITSQKEPDTVIITIKDTGIGIPEEDVKKVFERFYRSEKSRNRQFGGSGIGLTIAKQLVEAHGGTIWITSVLGEGTTVYIRLPLNK</sequence>
<dbReference type="PROSITE" id="PS50109">
    <property type="entry name" value="HIS_KIN"/>
    <property type="match status" value="1"/>
</dbReference>
<evidence type="ECO:0000256" key="7">
    <source>
        <dbReference type="ARBA" id="ARBA00022741"/>
    </source>
</evidence>
<evidence type="ECO:0000256" key="6">
    <source>
        <dbReference type="ARBA" id="ARBA00022679"/>
    </source>
</evidence>
<dbReference type="CDD" id="cd06225">
    <property type="entry name" value="HAMP"/>
    <property type="match status" value="1"/>
</dbReference>
<reference evidence="16" key="1">
    <citation type="submission" date="2023-06" db="EMBL/GenBank/DDBJ databases">
        <title>Draft Genome Sequences of Representative Paenibacillus Polymyxa, Bacillus cereus, Fictibacillus sp., and Brevibacillus agri Strains Isolated from Amazonian Dark Earth.</title>
        <authorList>
            <person name="Pellegrinetti T.A."/>
            <person name="Cunha I.C.M."/>
            <person name="Chaves M.G."/>
            <person name="Freitas A.S."/>
            <person name="Silva A.V.R."/>
            <person name="Tsai S.M."/>
            <person name="Mendes L.W."/>
        </authorList>
    </citation>
    <scope>NUCLEOTIDE SEQUENCE</scope>
    <source>
        <strain evidence="16">CENA-BCM004</strain>
    </source>
</reference>
<dbReference type="PANTHER" id="PTHR45453">
    <property type="entry name" value="PHOSPHATE REGULON SENSOR PROTEIN PHOR"/>
    <property type="match status" value="1"/>
</dbReference>
<feature type="transmembrane region" description="Helical" evidence="13">
    <location>
        <begin position="12"/>
        <end position="31"/>
    </location>
</feature>
<dbReference type="EMBL" id="JAUHLN010000001">
    <property type="protein sequence ID" value="MDN4072333.1"/>
    <property type="molecule type" value="Genomic_DNA"/>
</dbReference>
<dbReference type="SMART" id="SM00387">
    <property type="entry name" value="HATPase_c"/>
    <property type="match status" value="1"/>
</dbReference>
<dbReference type="InterPro" id="IPR003660">
    <property type="entry name" value="HAMP_dom"/>
</dbReference>
<keyword evidence="13" id="KW-1133">Transmembrane helix</keyword>
<dbReference type="Pfam" id="PF00512">
    <property type="entry name" value="HisKA"/>
    <property type="match status" value="1"/>
</dbReference>
<keyword evidence="13" id="KW-0812">Transmembrane</keyword>
<evidence type="ECO:0000256" key="8">
    <source>
        <dbReference type="ARBA" id="ARBA00022777"/>
    </source>
</evidence>
<dbReference type="InterPro" id="IPR005467">
    <property type="entry name" value="His_kinase_dom"/>
</dbReference>
<dbReference type="Pfam" id="PF02518">
    <property type="entry name" value="HATPase_c"/>
    <property type="match status" value="1"/>
</dbReference>
<comment type="subcellular location">
    <subcellularLocation>
        <location evidence="2">Cell membrane</location>
        <topology evidence="2">Multi-pass membrane protein</topology>
    </subcellularLocation>
</comment>